<dbReference type="RefSeq" id="WP_074990057.1">
    <property type="nucleotide sequence ID" value="NZ_FNTD01000003.1"/>
</dbReference>
<keyword evidence="3" id="KW-0812">Transmembrane</keyword>
<gene>
    <name evidence="4" type="ORF">SAMN04490357_0203</name>
</gene>
<evidence type="ECO:0008006" key="6">
    <source>
        <dbReference type="Google" id="ProtNLM"/>
    </source>
</evidence>
<name>A0A1H4ICJ3_9ACTN</name>
<accession>A0A1H4ICJ3</accession>
<feature type="compositionally biased region" description="Low complexity" evidence="2">
    <location>
        <begin position="9"/>
        <end position="22"/>
    </location>
</feature>
<feature type="transmembrane region" description="Helical" evidence="3">
    <location>
        <begin position="107"/>
        <end position="129"/>
    </location>
</feature>
<feature type="coiled-coil region" evidence="1">
    <location>
        <begin position="359"/>
        <end position="559"/>
    </location>
</feature>
<dbReference type="STRING" id="67331.SAMN04490357_0203"/>
<feature type="transmembrane region" description="Helical" evidence="3">
    <location>
        <begin position="141"/>
        <end position="161"/>
    </location>
</feature>
<dbReference type="PANTHER" id="PTHR23242:SF9">
    <property type="entry name" value="TRANSCRIPTION FACTOR HOXA13"/>
    <property type="match status" value="1"/>
</dbReference>
<dbReference type="PANTHER" id="PTHR23242">
    <property type="entry name" value="TRANSCRIPTION FACTOR HOXA13"/>
    <property type="match status" value="1"/>
</dbReference>
<organism evidence="4 5">
    <name type="scientific">Streptomyces misionensis</name>
    <dbReference type="NCBI Taxonomy" id="67331"/>
    <lineage>
        <taxon>Bacteria</taxon>
        <taxon>Bacillati</taxon>
        <taxon>Actinomycetota</taxon>
        <taxon>Actinomycetes</taxon>
        <taxon>Kitasatosporales</taxon>
        <taxon>Streptomycetaceae</taxon>
        <taxon>Streptomyces</taxon>
    </lineage>
</organism>
<sequence>MTLTDWPRSAAEPDPDSASPAAVSGTPKPVSQPPGTVSETAAFVSETESGTGTKPSSARLTGTQKWTAGAIVAAALALAGIGLYLSFEHVAQFAHEELRFGSLAQGQLFAVGVDVGIMVMIAVDLLMAWLKRPISWIRYPVWLLTGATVVLNAASGAPAGSWTLLDYVAAGAHGVVPVLFITVVELGRTAIDRVVRPEQAERDSIPWLRWVLAPVATARIFRRMRLWGVTSYPEMIRRDQQLIAYEQWLKRKYKGDISKASEDELLPMKMAPYGYTVDQALAMPDEQEQAAQERAEEAERRRLDAETRSEVAKAESEAERLRAKGRVELVQAEVDGQTGQARAHARAQVSAAERAAELEQQALDNAVVAEARAREAEADRKAAQERRAAAAADLEKAELERQAAEQRKAAAEADKVAAAEARAIETERIALARRNAAAADLEAAELERQAAQKRKEAAEADRIAEAEAQAIETQTIAEARRAAAEADRAAAEREKAAAETRRAAAEADCKKAEEERLKAVALAEIARSQKEAAEAERAAAETRRAAAEIERRAVEIEDAAKLTPRERAVRKVARMAFAAGAVFVGLDADGIHRELCRVVSIADVQREFDVSSTDTASKYRQEAVALIADGYRPQQ</sequence>
<keyword evidence="3" id="KW-1133">Transmembrane helix</keyword>
<feature type="compositionally biased region" description="Basic and acidic residues" evidence="2">
    <location>
        <begin position="291"/>
        <end position="317"/>
    </location>
</feature>
<dbReference type="InterPro" id="IPR021235">
    <property type="entry name" value="DUF2637"/>
</dbReference>
<feature type="region of interest" description="Disordered" evidence="2">
    <location>
        <begin position="285"/>
        <end position="317"/>
    </location>
</feature>
<keyword evidence="1" id="KW-0175">Coiled coil</keyword>
<dbReference type="Pfam" id="PF10935">
    <property type="entry name" value="DUF2637"/>
    <property type="match status" value="1"/>
</dbReference>
<reference evidence="4 5" key="1">
    <citation type="submission" date="2016-10" db="EMBL/GenBank/DDBJ databases">
        <authorList>
            <person name="de Groot N.N."/>
        </authorList>
    </citation>
    <scope>NUCLEOTIDE SEQUENCE [LARGE SCALE GENOMIC DNA]</scope>
    <source>
        <strain evidence="4 5">DSM 40306</strain>
    </source>
</reference>
<evidence type="ECO:0000313" key="5">
    <source>
        <dbReference type="Proteomes" id="UP000182375"/>
    </source>
</evidence>
<dbReference type="GeneID" id="95509510"/>
<protein>
    <recommendedName>
        <fullName evidence="6">DUF2637 domain-containing protein</fullName>
    </recommendedName>
</protein>
<evidence type="ECO:0000313" key="4">
    <source>
        <dbReference type="EMBL" id="SEB31741.1"/>
    </source>
</evidence>
<feature type="region of interest" description="Disordered" evidence="2">
    <location>
        <begin position="1"/>
        <end position="37"/>
    </location>
</feature>
<evidence type="ECO:0000256" key="1">
    <source>
        <dbReference type="SAM" id="Coils"/>
    </source>
</evidence>
<dbReference type="Proteomes" id="UP000182375">
    <property type="component" value="Unassembled WGS sequence"/>
</dbReference>
<feature type="transmembrane region" description="Helical" evidence="3">
    <location>
        <begin position="66"/>
        <end position="87"/>
    </location>
</feature>
<keyword evidence="3" id="KW-0472">Membrane</keyword>
<dbReference type="EMBL" id="FNTD01000003">
    <property type="protein sequence ID" value="SEB31741.1"/>
    <property type="molecule type" value="Genomic_DNA"/>
</dbReference>
<evidence type="ECO:0000256" key="3">
    <source>
        <dbReference type="SAM" id="Phobius"/>
    </source>
</evidence>
<proteinExistence type="predicted"/>
<dbReference type="AlphaFoldDB" id="A0A1H4ICJ3"/>
<evidence type="ECO:0000256" key="2">
    <source>
        <dbReference type="SAM" id="MobiDB-lite"/>
    </source>
</evidence>